<dbReference type="GO" id="GO:0003677">
    <property type="term" value="F:DNA binding"/>
    <property type="evidence" value="ECO:0007669"/>
    <property type="project" value="UniProtKB-KW"/>
</dbReference>
<organism evidence="5 6">
    <name type="scientific">Billgrantia montanilacus</name>
    <dbReference type="NCBI Taxonomy" id="2282305"/>
    <lineage>
        <taxon>Bacteria</taxon>
        <taxon>Pseudomonadati</taxon>
        <taxon>Pseudomonadota</taxon>
        <taxon>Gammaproteobacteria</taxon>
        <taxon>Oceanospirillales</taxon>
        <taxon>Halomonadaceae</taxon>
        <taxon>Billgrantia</taxon>
    </lineage>
</organism>
<keyword evidence="6" id="KW-1185">Reference proteome</keyword>
<dbReference type="OrthoDB" id="9808398at2"/>
<dbReference type="InterPro" id="IPR051677">
    <property type="entry name" value="AfsR-DnrI-RedD_regulator"/>
</dbReference>
<dbReference type="SMART" id="SM01043">
    <property type="entry name" value="BTAD"/>
    <property type="match status" value="1"/>
</dbReference>
<dbReference type="InterPro" id="IPR036388">
    <property type="entry name" value="WH-like_DNA-bd_sf"/>
</dbReference>
<comment type="caution">
    <text evidence="5">The sequence shown here is derived from an EMBL/GenBank/DDBJ whole genome shotgun (WGS) entry which is preliminary data.</text>
</comment>
<evidence type="ECO:0000256" key="2">
    <source>
        <dbReference type="ARBA" id="ARBA00023125"/>
    </source>
</evidence>
<gene>
    <name evidence="5" type="ORF">DU505_10885</name>
</gene>
<dbReference type="GO" id="GO:0000160">
    <property type="term" value="P:phosphorelay signal transduction system"/>
    <property type="evidence" value="ECO:0007669"/>
    <property type="project" value="InterPro"/>
</dbReference>
<dbReference type="Gene3D" id="1.25.40.10">
    <property type="entry name" value="Tetratricopeptide repeat domain"/>
    <property type="match status" value="1"/>
</dbReference>
<dbReference type="GO" id="GO:0006355">
    <property type="term" value="P:regulation of DNA-templated transcription"/>
    <property type="evidence" value="ECO:0007669"/>
    <property type="project" value="InterPro"/>
</dbReference>
<dbReference type="PANTHER" id="PTHR35807">
    <property type="entry name" value="TRANSCRIPTIONAL REGULATOR REDD-RELATED"/>
    <property type="match status" value="1"/>
</dbReference>
<dbReference type="SMART" id="SM00862">
    <property type="entry name" value="Trans_reg_C"/>
    <property type="match status" value="1"/>
</dbReference>
<sequence>MCQTLRPHGLYSNSSPASGPDMNALTLNLLGDLEVIRDGQVLALPPSRKTRALLAYLARHSRPLRREHLCDLLWELPDDPRGSLRWSLSKLRRLVDTPGRPRLRADRLGVSLDTTDIDIDVVGLHALQGTNLTTTAIETLERAACRYRGPFLEGLELDRFPDFHGWCLAEREAAIRAQMALLTALVERLSNNPERALPHAHSWVRLAPFSEAARAQLVRLLLALHRPREAEQQLQLGVRLIREAGLPLNGQLLRAWREPRHAPGPLAANAGTTIPPHLTADEGPAALQSDALEGDTLEVMRWAALLAPDPDPATLGQVSGLDTNRIGMALEVAERHQWLSIGAEGLCFTQGELATKLYHAITPARRQAMHRRIAEWLAERPLSDIRQATSLAHHAHASGDLELAAQAMVEAGRFCLRIFANQEAQRFAQQGLALTEDMTGTRRICLGLELHDILYSAAPMADWEAGAGEVVALAEQALEHGALAHARLGYQLASHIRWAHGQWSDAHEQTLQAERATRCGEGREQVIAMAETARCLAMLERDLHQAAELLVQARELAIQQNIGHPAIPLAQGLLSLHEDRFDKAESYFKEARTLCKAMGDRLGEFQAQETLLLMDFERDDYAQARERSAQLRELGKRLRDGSEAPYAAAAEALCHYAQEDDSDPFGVALVPLRHADARHRLAVLLLQAARLDLARGRAESTRSRASEALEHARVLERRSEQLLAHALLAESARRLVDETGWRHHAQAAEALAQEPVAGWARRRWQALLAQPAAEDES</sequence>
<protein>
    <recommendedName>
        <fullName evidence="7">Bacterial transcriptional activator domain-containing protein</fullName>
    </recommendedName>
</protein>
<accession>A0A368TZ90</accession>
<name>A0A368TZ90_9GAMM</name>
<evidence type="ECO:0000259" key="3">
    <source>
        <dbReference type="SMART" id="SM00862"/>
    </source>
</evidence>
<comment type="similarity">
    <text evidence="1">Belongs to the AfsR/DnrI/RedD regulatory family.</text>
</comment>
<proteinExistence type="inferred from homology"/>
<evidence type="ECO:0000259" key="4">
    <source>
        <dbReference type="SMART" id="SM01043"/>
    </source>
</evidence>
<dbReference type="InterPro" id="IPR016032">
    <property type="entry name" value="Sig_transdc_resp-reg_C-effctor"/>
</dbReference>
<reference evidence="5 6" key="1">
    <citation type="submission" date="2018-07" db="EMBL/GenBank/DDBJ databases">
        <title>Halomonas montanilacus sp. nov., isolated from Lake Pengyan on Tibetan Plateau.</title>
        <authorList>
            <person name="Lu H."/>
            <person name="Xing P."/>
            <person name="Wu Q."/>
        </authorList>
    </citation>
    <scope>NUCLEOTIDE SEQUENCE [LARGE SCALE GENOMIC DNA]</scope>
    <source>
        <strain evidence="5 6">PYC7W</strain>
    </source>
</reference>
<keyword evidence="2" id="KW-0238">DNA-binding</keyword>
<dbReference type="EMBL" id="QPII01000006">
    <property type="protein sequence ID" value="RCV89527.1"/>
    <property type="molecule type" value="Genomic_DNA"/>
</dbReference>
<dbReference type="InterPro" id="IPR011990">
    <property type="entry name" value="TPR-like_helical_dom_sf"/>
</dbReference>
<dbReference type="Proteomes" id="UP000252405">
    <property type="component" value="Unassembled WGS sequence"/>
</dbReference>
<evidence type="ECO:0000256" key="1">
    <source>
        <dbReference type="ARBA" id="ARBA00005820"/>
    </source>
</evidence>
<dbReference type="SUPFAM" id="SSF46894">
    <property type="entry name" value="C-terminal effector domain of the bipartite response regulators"/>
    <property type="match status" value="1"/>
</dbReference>
<evidence type="ECO:0008006" key="7">
    <source>
        <dbReference type="Google" id="ProtNLM"/>
    </source>
</evidence>
<feature type="domain" description="Bacterial transcriptional activator" evidence="4">
    <location>
        <begin position="117"/>
        <end position="257"/>
    </location>
</feature>
<feature type="domain" description="OmpR/PhoB-type" evidence="3">
    <location>
        <begin position="39"/>
        <end position="112"/>
    </location>
</feature>
<evidence type="ECO:0000313" key="6">
    <source>
        <dbReference type="Proteomes" id="UP000252405"/>
    </source>
</evidence>
<dbReference type="AlphaFoldDB" id="A0A368TZ90"/>
<dbReference type="SUPFAM" id="SSF48452">
    <property type="entry name" value="TPR-like"/>
    <property type="match status" value="1"/>
</dbReference>
<dbReference type="InterPro" id="IPR005158">
    <property type="entry name" value="BTAD"/>
</dbReference>
<evidence type="ECO:0000313" key="5">
    <source>
        <dbReference type="EMBL" id="RCV89527.1"/>
    </source>
</evidence>
<dbReference type="InterPro" id="IPR001867">
    <property type="entry name" value="OmpR/PhoB-type_DNA-bd"/>
</dbReference>
<dbReference type="Gene3D" id="1.10.10.10">
    <property type="entry name" value="Winged helix-like DNA-binding domain superfamily/Winged helix DNA-binding domain"/>
    <property type="match status" value="1"/>
</dbReference>